<name>A0ABD0X7K5_UMBPY</name>
<proteinExistence type="predicted"/>
<feature type="compositionally biased region" description="Basic and acidic residues" evidence="1">
    <location>
        <begin position="42"/>
        <end position="69"/>
    </location>
</feature>
<dbReference type="Proteomes" id="UP001557470">
    <property type="component" value="Unassembled WGS sequence"/>
</dbReference>
<dbReference type="EMBL" id="JAGEUA010000006">
    <property type="protein sequence ID" value="KAL0972848.1"/>
    <property type="molecule type" value="Genomic_DNA"/>
</dbReference>
<accession>A0ABD0X7K5</accession>
<reference evidence="2 3" key="1">
    <citation type="submission" date="2024-06" db="EMBL/GenBank/DDBJ databases">
        <authorList>
            <person name="Pan Q."/>
            <person name="Wen M."/>
            <person name="Jouanno E."/>
            <person name="Zahm M."/>
            <person name="Klopp C."/>
            <person name="Cabau C."/>
            <person name="Louis A."/>
            <person name="Berthelot C."/>
            <person name="Parey E."/>
            <person name="Roest Crollius H."/>
            <person name="Montfort J."/>
            <person name="Robinson-Rechavi M."/>
            <person name="Bouchez O."/>
            <person name="Lampietro C."/>
            <person name="Lopez Roques C."/>
            <person name="Donnadieu C."/>
            <person name="Postlethwait J."/>
            <person name="Bobe J."/>
            <person name="Verreycken H."/>
            <person name="Guiguen Y."/>
        </authorList>
    </citation>
    <scope>NUCLEOTIDE SEQUENCE [LARGE SCALE GENOMIC DNA]</scope>
    <source>
        <strain evidence="2">Up_M1</strain>
        <tissue evidence="2">Testis</tissue>
    </source>
</reference>
<organism evidence="2 3">
    <name type="scientific">Umbra pygmaea</name>
    <name type="common">Eastern mudminnow</name>
    <dbReference type="NCBI Taxonomy" id="75934"/>
    <lineage>
        <taxon>Eukaryota</taxon>
        <taxon>Metazoa</taxon>
        <taxon>Chordata</taxon>
        <taxon>Craniata</taxon>
        <taxon>Vertebrata</taxon>
        <taxon>Euteleostomi</taxon>
        <taxon>Actinopterygii</taxon>
        <taxon>Neopterygii</taxon>
        <taxon>Teleostei</taxon>
        <taxon>Protacanthopterygii</taxon>
        <taxon>Esociformes</taxon>
        <taxon>Umbridae</taxon>
        <taxon>Umbra</taxon>
    </lineage>
</organism>
<protein>
    <submittedName>
        <fullName evidence="2">Uncharacterized protein</fullName>
    </submittedName>
</protein>
<dbReference type="AlphaFoldDB" id="A0ABD0X7K5"/>
<evidence type="ECO:0000313" key="3">
    <source>
        <dbReference type="Proteomes" id="UP001557470"/>
    </source>
</evidence>
<evidence type="ECO:0000313" key="2">
    <source>
        <dbReference type="EMBL" id="KAL0972848.1"/>
    </source>
</evidence>
<sequence length="125" mass="14060">MSRPGVEGEPCLSLKTEDTEELEDKEVRPEQHAAPEAEETGGDWRVRVEENKTGGDWRVRGAEKRKGGDWTEVGQSKGSEGTQNPLKGIRPRSQGTFFLDYLHRPVTHPCSLQVHHNCVLLRVET</sequence>
<feature type="compositionally biased region" description="Polar residues" evidence="1">
    <location>
        <begin position="73"/>
        <end position="85"/>
    </location>
</feature>
<evidence type="ECO:0000256" key="1">
    <source>
        <dbReference type="SAM" id="MobiDB-lite"/>
    </source>
</evidence>
<feature type="region of interest" description="Disordered" evidence="1">
    <location>
        <begin position="1"/>
        <end position="91"/>
    </location>
</feature>
<feature type="compositionally biased region" description="Basic and acidic residues" evidence="1">
    <location>
        <begin position="25"/>
        <end position="35"/>
    </location>
</feature>
<comment type="caution">
    <text evidence="2">The sequence shown here is derived from an EMBL/GenBank/DDBJ whole genome shotgun (WGS) entry which is preliminary data.</text>
</comment>
<gene>
    <name evidence="2" type="ORF">UPYG_G00195490</name>
</gene>
<keyword evidence="3" id="KW-1185">Reference proteome</keyword>